<dbReference type="InterPro" id="IPR030934">
    <property type="entry name" value="Intein_C"/>
</dbReference>
<dbReference type="GO" id="GO:0005634">
    <property type="term" value="C:nucleus"/>
    <property type="evidence" value="ECO:0007669"/>
    <property type="project" value="UniProtKB-SubCell"/>
</dbReference>
<dbReference type="Pfam" id="PF18784">
    <property type="entry name" value="CRM1_repeat_2"/>
    <property type="match status" value="1"/>
</dbReference>
<dbReference type="PRINTS" id="PR00379">
    <property type="entry name" value="INTEIN"/>
</dbReference>
<dbReference type="GO" id="GO:0000055">
    <property type="term" value="P:ribosomal large subunit export from nucleus"/>
    <property type="evidence" value="ECO:0007669"/>
    <property type="project" value="TreeGrafter"/>
</dbReference>
<keyword evidence="8" id="KW-0175">Coiled coil</keyword>
<evidence type="ECO:0000313" key="12">
    <source>
        <dbReference type="Proteomes" id="UP001149090"/>
    </source>
</evidence>
<dbReference type="InterPro" id="IPR003587">
    <property type="entry name" value="Hint_dom_N"/>
</dbReference>
<comment type="subcellular location">
    <subcellularLocation>
        <location evidence="1">Nucleus</location>
    </subcellularLocation>
</comment>
<feature type="coiled-coil region" evidence="8">
    <location>
        <begin position="1035"/>
        <end position="1070"/>
    </location>
</feature>
<name>A0A9Q0LB23_ANAIG</name>
<dbReference type="InterPro" id="IPR045065">
    <property type="entry name" value="XPO1/5"/>
</dbReference>
<dbReference type="PANTHER" id="PTHR11223">
    <property type="entry name" value="EXPORTIN 1/5"/>
    <property type="match status" value="1"/>
</dbReference>
<organism evidence="11 12">
    <name type="scientific">Anaeramoeba ignava</name>
    <name type="common">Anaerobic marine amoeba</name>
    <dbReference type="NCBI Taxonomy" id="1746090"/>
    <lineage>
        <taxon>Eukaryota</taxon>
        <taxon>Metamonada</taxon>
        <taxon>Anaeramoebidae</taxon>
        <taxon>Anaeramoeba</taxon>
    </lineage>
</organism>
<protein>
    <recommendedName>
        <fullName evidence="7">Exportin-1</fullName>
    </recommendedName>
</protein>
<dbReference type="InterPro" id="IPR014877">
    <property type="entry name" value="XPO1_C_dom"/>
</dbReference>
<dbReference type="Pfam" id="PF08389">
    <property type="entry name" value="Xpo1"/>
    <property type="match status" value="1"/>
</dbReference>
<evidence type="ECO:0000256" key="8">
    <source>
        <dbReference type="SAM" id="Coils"/>
    </source>
</evidence>
<dbReference type="GO" id="GO:0005049">
    <property type="term" value="F:nuclear export signal receptor activity"/>
    <property type="evidence" value="ECO:0007669"/>
    <property type="project" value="InterPro"/>
</dbReference>
<feature type="region of interest" description="Disordered" evidence="9">
    <location>
        <begin position="1564"/>
        <end position="1587"/>
    </location>
</feature>
<keyword evidence="12" id="KW-1185">Reference proteome</keyword>
<evidence type="ECO:0000256" key="1">
    <source>
        <dbReference type="ARBA" id="ARBA00004123"/>
    </source>
</evidence>
<dbReference type="Pfam" id="PF18787">
    <property type="entry name" value="CRM1_repeat_3"/>
    <property type="match status" value="1"/>
</dbReference>
<dbReference type="GO" id="GO:0031267">
    <property type="term" value="F:small GTPase binding"/>
    <property type="evidence" value="ECO:0007669"/>
    <property type="project" value="InterPro"/>
</dbReference>
<dbReference type="GO" id="GO:0016539">
    <property type="term" value="P:intein-mediated protein splicing"/>
    <property type="evidence" value="ECO:0007669"/>
    <property type="project" value="InterPro"/>
</dbReference>
<evidence type="ECO:0000256" key="3">
    <source>
        <dbReference type="ARBA" id="ARBA00022448"/>
    </source>
</evidence>
<dbReference type="CDD" id="cd00081">
    <property type="entry name" value="Hint"/>
    <property type="match status" value="1"/>
</dbReference>
<keyword evidence="6" id="KW-0539">Nucleus</keyword>
<dbReference type="Pfam" id="PF03810">
    <property type="entry name" value="IBN_N"/>
    <property type="match status" value="1"/>
</dbReference>
<dbReference type="OrthoDB" id="27218at2759"/>
<keyword evidence="4" id="KW-0509">mRNA transport</keyword>
<dbReference type="SMART" id="SM00913">
    <property type="entry name" value="IBN_N"/>
    <property type="match status" value="1"/>
</dbReference>
<dbReference type="InterPro" id="IPR006142">
    <property type="entry name" value="INTEIN"/>
</dbReference>
<evidence type="ECO:0000256" key="2">
    <source>
        <dbReference type="ARBA" id="ARBA00009466"/>
    </source>
</evidence>
<keyword evidence="5" id="KW-0653">Protein transport</keyword>
<dbReference type="SMART" id="SM00306">
    <property type="entry name" value="HintN"/>
    <property type="match status" value="1"/>
</dbReference>
<dbReference type="GO" id="GO:0051028">
    <property type="term" value="P:mRNA transport"/>
    <property type="evidence" value="ECO:0007669"/>
    <property type="project" value="UniProtKB-KW"/>
</dbReference>
<dbReference type="InterPro" id="IPR041123">
    <property type="entry name" value="CRM1_repeat"/>
</dbReference>
<dbReference type="InterPro" id="IPR001494">
    <property type="entry name" value="Importin-beta_N"/>
</dbReference>
<feature type="compositionally biased region" description="Basic and acidic residues" evidence="9">
    <location>
        <begin position="1564"/>
        <end position="1583"/>
    </location>
</feature>
<dbReference type="GO" id="GO:0000056">
    <property type="term" value="P:ribosomal small subunit export from nucleus"/>
    <property type="evidence" value="ECO:0007669"/>
    <property type="project" value="TreeGrafter"/>
</dbReference>
<reference evidence="11" key="1">
    <citation type="submission" date="2022-10" db="EMBL/GenBank/DDBJ databases">
        <title>Novel sulphate-reducing endosymbionts in the free-living metamonad Anaeramoeba.</title>
        <authorList>
            <person name="Jerlstrom-Hultqvist J."/>
            <person name="Cepicka I."/>
            <person name="Gallot-Lavallee L."/>
            <person name="Salas-Leiva D."/>
            <person name="Curtis B.A."/>
            <person name="Zahonova K."/>
            <person name="Pipaliya S."/>
            <person name="Dacks J."/>
            <person name="Roger A.J."/>
        </authorList>
    </citation>
    <scope>NUCLEOTIDE SEQUENCE</scope>
    <source>
        <strain evidence="11">BMAN</strain>
    </source>
</reference>
<dbReference type="InterPro" id="IPR041235">
    <property type="entry name" value="Exp1_repeat_2"/>
</dbReference>
<dbReference type="InterPro" id="IPR006141">
    <property type="entry name" value="Intein_N"/>
</dbReference>
<evidence type="ECO:0000313" key="11">
    <source>
        <dbReference type="EMBL" id="KAJ5069587.1"/>
    </source>
</evidence>
<dbReference type="Gene3D" id="1.25.10.10">
    <property type="entry name" value="Leucine-rich Repeat Variant"/>
    <property type="match status" value="3"/>
</dbReference>
<dbReference type="Pfam" id="PF18777">
    <property type="entry name" value="CRM1_repeat"/>
    <property type="match status" value="1"/>
</dbReference>
<dbReference type="Gene3D" id="2.170.16.10">
    <property type="entry name" value="Hedgehog/Intein (Hint) domain"/>
    <property type="match status" value="1"/>
</dbReference>
<sequence>MAEQLLNFSEESFNVELLDEVVNALYYGTNEERNFAQEILTKFRDHPDSWKRVDVIIEYSNNDNTKFLAVQILEKTIKFNWLIIPNQHQQAIKEFILKMIFDLSSDDEKMNSNKVLLTKFNEALIEIAKKEWPQNWSSFVQEMINSSQTSETVCENIMMIFKLLSEEIFDFNEGQLTREKTQNLKDSLYNDFSSIYKLCEYILINSEKTSLNNTTLATFEKFLKWIPLGYVYETEIIELLCNKFVSNPDTTQNALQCLIEISLLEFIPNYAHKFVSLFNLSLEPILVFIPPTTDLGIIYENGTDNDRALINTLVVFLSTFLKNHLKTLENSNEVGDEKIFIALELVVSMSRISDIEIFKICLDFWNSFASDLVNENMIYNSTQRSSVLGIGNQTYSANNSQTRSPRVQKYEEILAKVRYIMIENMVKPEEVLIVEDENGELTREYVRDNDTIEIYELMRKTMVLLTHLNYQDMQDVMLDQLIAQIIATNFSWSKLNKVCWAIGSISGSMPEEIEKTFLVVVFKKLLGFCEQKTGKDNKAVIASNIMYVVGQYPRFMRMHWKFLKTIVDKLFEFMHEPHPGIKDMSIHRDEIVILKFSNNKIIPFKIGDFIDAKIKNETNENSLISNGKSFVLFPNDNVEIMSVNQNEKVEWKKITSFSRHPLNDNLIKIKTQTNRTIIATKNHSFVIKKNDKIIPILGSDLQSFKHRLPISKRFIVDSSDVINSINIYNFISSQNQTNPKNKIHFNKEIFLNSKFGFLIGIFISSGKFDSDSKQMEFCSANSSLNLYCWEIFEDIFISKKQFWDSNLVLFFNNLRLFINNLGLEFENKFRSFLLLANESFLSGLLTGYFYQNLIQKEEKLILFSSSQNLSSIIQLILARFEILTTCSKKEKNTDLVYIQIFQNENSRQILSELLNLEFIEENMKFVIEKINKTLSLENNQQEIKKFETIPYIGNISSRLATFFDIELSKFVDINGDSTRKSLQKLIELIEEKWSKKENFLNSSEIEILNSSSIFNFEVPIELKLKIKEYLLKAKNSQLLSKKESIENRLMESKEQINEEIEKDIKSLKQALYSDVFHDLIIDIEEPNLDQQEYVYDISVEEDETFMVNNLMIVHNSCDTFLKISNECRWNFVSTQGKDTSPFINKIINKLSTNISDLENHQKLIFFQALGVMIAQAKKTEKEKLIDRLMDSYNALWEHSMRIVLSNNIKMADSDFCKDLIYILKINSRVALSAGSPFRKQFMFLFPNMLNIYEIYSKLINEIINSDGSRIIKKQKIKNLNSVKKEVLGLIQTFIYKSIDPQMIVRDIIPSLFEIMLVEYKNSLPETRCHEVLYVLTTIVEKVKGLISSKIPEIMESIFESTIQMISLNFEDYPEFRLHFFKLIQTINKTNFNHLFQYTSNNFQVFVDSVIWGVKHNDRNISEIGLQILIDLINNILSVPNIANGFFQAFYLLIIEEIFKVLTDTFHKSGFPLQADIIQKMIKFVSLNQISVPLFDSAQNNLENEKYLRIYLVNFFSNQFSNLNQTQIEIFVDGLFELKQDLPKFKIHLRDFLIQSKEFSQQDNKELFEEEKKRQQQEDLEKKSAIPGLVSIREKPEENVDLEEKSNDQN</sequence>
<dbReference type="Pfam" id="PF14890">
    <property type="entry name" value="Intein_splicing"/>
    <property type="match status" value="1"/>
</dbReference>
<dbReference type="SMART" id="SM01102">
    <property type="entry name" value="CRM1_C"/>
    <property type="match status" value="1"/>
</dbReference>
<dbReference type="SUPFAM" id="SSF48371">
    <property type="entry name" value="ARM repeat"/>
    <property type="match status" value="2"/>
</dbReference>
<gene>
    <name evidence="11" type="ORF">M0811_02157</name>
</gene>
<dbReference type="Pfam" id="PF08767">
    <property type="entry name" value="CRM1_C"/>
    <property type="match status" value="1"/>
</dbReference>
<evidence type="ECO:0000256" key="4">
    <source>
        <dbReference type="ARBA" id="ARBA00022816"/>
    </source>
</evidence>
<evidence type="ECO:0000256" key="9">
    <source>
        <dbReference type="SAM" id="MobiDB-lite"/>
    </source>
</evidence>
<proteinExistence type="inferred from homology"/>
<dbReference type="GO" id="GO:0006611">
    <property type="term" value="P:protein export from nucleus"/>
    <property type="evidence" value="ECO:0007669"/>
    <property type="project" value="InterPro"/>
</dbReference>
<feature type="domain" description="Importin N-terminal" evidence="10">
    <location>
        <begin position="36"/>
        <end position="102"/>
    </location>
</feature>
<dbReference type="InterPro" id="IPR016024">
    <property type="entry name" value="ARM-type_fold"/>
</dbReference>
<dbReference type="NCBIfam" id="TIGR01443">
    <property type="entry name" value="intein_Cterm"/>
    <property type="match status" value="1"/>
</dbReference>
<dbReference type="OMA" id="CLIEIVD"/>
<evidence type="ECO:0000259" key="10">
    <source>
        <dbReference type="PROSITE" id="PS50166"/>
    </source>
</evidence>
<comment type="caution">
    <text evidence="11">The sequence shown here is derived from an EMBL/GenBank/DDBJ whole genome shotgun (WGS) entry which is preliminary data.</text>
</comment>
<dbReference type="Proteomes" id="UP001149090">
    <property type="component" value="Unassembled WGS sequence"/>
</dbReference>
<dbReference type="InterPro" id="IPR036844">
    <property type="entry name" value="Hint_dom_sf"/>
</dbReference>
<dbReference type="PROSITE" id="PS50817">
    <property type="entry name" value="INTEIN_N_TER"/>
    <property type="match status" value="1"/>
</dbReference>
<comment type="similarity">
    <text evidence="2">Belongs to the exportin family.</text>
</comment>
<dbReference type="EMBL" id="JAPDFW010000103">
    <property type="protein sequence ID" value="KAJ5069587.1"/>
    <property type="molecule type" value="Genomic_DNA"/>
</dbReference>
<evidence type="ECO:0000256" key="6">
    <source>
        <dbReference type="ARBA" id="ARBA00023242"/>
    </source>
</evidence>
<evidence type="ECO:0000256" key="5">
    <source>
        <dbReference type="ARBA" id="ARBA00022927"/>
    </source>
</evidence>
<evidence type="ECO:0000256" key="7">
    <source>
        <dbReference type="ARBA" id="ARBA00073514"/>
    </source>
</evidence>
<dbReference type="PROSITE" id="PS50166">
    <property type="entry name" value="IMPORTIN_B_NT"/>
    <property type="match status" value="1"/>
</dbReference>
<dbReference type="InterPro" id="IPR040485">
    <property type="entry name" value="XPO1_repeat_3"/>
</dbReference>
<dbReference type="NCBIfam" id="TIGR01445">
    <property type="entry name" value="intein_Nterm"/>
    <property type="match status" value="1"/>
</dbReference>
<dbReference type="SUPFAM" id="SSF51294">
    <property type="entry name" value="Hedgehog/intein (Hint) domain"/>
    <property type="match status" value="1"/>
</dbReference>
<dbReference type="InterPro" id="IPR013598">
    <property type="entry name" value="Exportin-1/Importin-b-like"/>
</dbReference>
<accession>A0A9Q0LB23</accession>
<dbReference type="InterPro" id="IPR011989">
    <property type="entry name" value="ARM-like"/>
</dbReference>
<dbReference type="FunFam" id="1.25.10.10:FF:001255">
    <property type="entry name" value="Exportin 1"/>
    <property type="match status" value="1"/>
</dbReference>
<dbReference type="PANTHER" id="PTHR11223:SF2">
    <property type="entry name" value="EXPORTIN-1"/>
    <property type="match status" value="1"/>
</dbReference>
<keyword evidence="3" id="KW-0813">Transport</keyword>
<dbReference type="GO" id="GO:0005737">
    <property type="term" value="C:cytoplasm"/>
    <property type="evidence" value="ECO:0007669"/>
    <property type="project" value="TreeGrafter"/>
</dbReference>
<dbReference type="PROSITE" id="PS50818">
    <property type="entry name" value="INTEIN_C_TER"/>
    <property type="match status" value="1"/>
</dbReference>